<protein>
    <submittedName>
        <fullName evidence="1">Uncharacterized protein</fullName>
    </submittedName>
</protein>
<name>A0ACC2IZZ4_9PEZI</name>
<comment type="caution">
    <text evidence="1">The sequence shown here is derived from an EMBL/GenBank/DDBJ whole genome shotgun (WGS) entry which is preliminary data.</text>
</comment>
<accession>A0ACC2IZZ4</accession>
<evidence type="ECO:0000313" key="2">
    <source>
        <dbReference type="Proteomes" id="UP001153334"/>
    </source>
</evidence>
<reference evidence="1" key="1">
    <citation type="submission" date="2022-11" db="EMBL/GenBank/DDBJ databases">
        <title>Genome Sequence of Nemania bipapillata.</title>
        <authorList>
            <person name="Buettner E."/>
        </authorList>
    </citation>
    <scope>NUCLEOTIDE SEQUENCE</scope>
    <source>
        <strain evidence="1">CP14</strain>
    </source>
</reference>
<keyword evidence="2" id="KW-1185">Reference proteome</keyword>
<dbReference type="Proteomes" id="UP001153334">
    <property type="component" value="Unassembled WGS sequence"/>
</dbReference>
<sequence length="370" mass="41244">MRIVNRIGYLDAACADAAPNLTIAIPSRLHYPPSSDLPLNGLRVAIKDNIHIAGAKTFGSCKSYGELYGISRTTAPAVQRLLDLGAVIVGKTVLSQFADAEAPTCDFVDFHAPSNPRGDGNRTAGGSSYGSGAAAAAYEWLDFTVGTDTGGSCRVPAANNCVFGLRPSRGAMTVDGTLIIHRDLDAVGLLSRDMDILMRVATPLYCLPSRAKSPDAPRFLYPSHLFPVQGIEVQKIFDQVARAIEFILGVDREEVDFREAWKQSRPTDGRSYDEYFASTLFKHIIWGGYHERSKFRDEYEFTFQRHPIVNPLTRHRWSEGVKMTDKEFEQSLSEREEYQAFIESIFGENTFMLTPFLYTEPESRDTYRLA</sequence>
<organism evidence="1 2">
    <name type="scientific">Nemania bipapillata</name>
    <dbReference type="NCBI Taxonomy" id="110536"/>
    <lineage>
        <taxon>Eukaryota</taxon>
        <taxon>Fungi</taxon>
        <taxon>Dikarya</taxon>
        <taxon>Ascomycota</taxon>
        <taxon>Pezizomycotina</taxon>
        <taxon>Sordariomycetes</taxon>
        <taxon>Xylariomycetidae</taxon>
        <taxon>Xylariales</taxon>
        <taxon>Xylariaceae</taxon>
        <taxon>Nemania</taxon>
    </lineage>
</organism>
<gene>
    <name evidence="1" type="ORF">ONZ43_g2689</name>
</gene>
<evidence type="ECO:0000313" key="1">
    <source>
        <dbReference type="EMBL" id="KAJ8120657.1"/>
    </source>
</evidence>
<dbReference type="EMBL" id="JAPESX010000572">
    <property type="protein sequence ID" value="KAJ8120657.1"/>
    <property type="molecule type" value="Genomic_DNA"/>
</dbReference>
<proteinExistence type="predicted"/>